<reference evidence="3 4" key="1">
    <citation type="submission" date="2020-08" db="EMBL/GenBank/DDBJ databases">
        <title>A Genomic Blueprint of the Chicken Gut Microbiome.</title>
        <authorList>
            <person name="Gilroy R."/>
            <person name="Ravi A."/>
            <person name="Getino M."/>
            <person name="Pursley I."/>
            <person name="Horton D.L."/>
            <person name="Alikhan N.-F."/>
            <person name="Baker D."/>
            <person name="Gharbi K."/>
            <person name="Hall N."/>
            <person name="Watson M."/>
            <person name="Adriaenssens E.M."/>
            <person name="Foster-Nyarko E."/>
            <person name="Jarju S."/>
            <person name="Secka A."/>
            <person name="Antonio M."/>
            <person name="Oren A."/>
            <person name="Chaudhuri R."/>
            <person name="La Ragione R.M."/>
            <person name="Hildebrand F."/>
            <person name="Pallen M.J."/>
        </authorList>
    </citation>
    <scope>NUCLEOTIDE SEQUENCE [LARGE SCALE GENOMIC DNA]</scope>
    <source>
        <strain evidence="3 4">Sa3CUN2</strain>
    </source>
</reference>
<accession>A0ABR8PAZ4</accession>
<dbReference type="InterPro" id="IPR003477">
    <property type="entry name" value="PemK-like"/>
</dbReference>
<organism evidence="3 4">
    <name type="scientific">Limosilactobacillus avistercoris</name>
    <dbReference type="NCBI Taxonomy" id="2762243"/>
    <lineage>
        <taxon>Bacteria</taxon>
        <taxon>Bacillati</taxon>
        <taxon>Bacillota</taxon>
        <taxon>Bacilli</taxon>
        <taxon>Lactobacillales</taxon>
        <taxon>Lactobacillaceae</taxon>
        <taxon>Limosilactobacillus</taxon>
    </lineage>
</organism>
<evidence type="ECO:0000313" key="4">
    <source>
        <dbReference type="Proteomes" id="UP000616837"/>
    </source>
</evidence>
<sequence length="129" mass="14779">MITRYWIVSGVRMDYLPHKGDIVTIDFNPSSGSEIRKRRPALVISNSRYSALTGLAVVCPITHAQNNRLRQTGLFVEVKNDHVNGVVNPLQFHTFDYQTRSMRYLTQIDNIALHQVLQVVRDVIDAKEE</sequence>
<keyword evidence="4" id="KW-1185">Reference proteome</keyword>
<dbReference type="EMBL" id="JACSQW010000003">
    <property type="protein sequence ID" value="MBD7894391.1"/>
    <property type="molecule type" value="Genomic_DNA"/>
</dbReference>
<dbReference type="InterPro" id="IPR011067">
    <property type="entry name" value="Plasmid_toxin/cell-grow_inhib"/>
</dbReference>
<dbReference type="PANTHER" id="PTHR33988:SF3">
    <property type="entry name" value="ENDORIBONUCLEASE TOXIN CHPB-RELATED"/>
    <property type="match status" value="1"/>
</dbReference>
<name>A0ABR8PAZ4_9LACO</name>
<dbReference type="Proteomes" id="UP000616837">
    <property type="component" value="Unassembled WGS sequence"/>
</dbReference>
<dbReference type="SUPFAM" id="SSF50118">
    <property type="entry name" value="Cell growth inhibitor/plasmid maintenance toxic component"/>
    <property type="match status" value="1"/>
</dbReference>
<comment type="similarity">
    <text evidence="1">Belongs to the PemK/MazF family.</text>
</comment>
<dbReference type="Pfam" id="PF02452">
    <property type="entry name" value="PemK_toxin"/>
    <property type="match status" value="1"/>
</dbReference>
<evidence type="ECO:0000256" key="2">
    <source>
        <dbReference type="ARBA" id="ARBA00022649"/>
    </source>
</evidence>
<dbReference type="Gene3D" id="2.30.30.110">
    <property type="match status" value="1"/>
</dbReference>
<dbReference type="PANTHER" id="PTHR33988">
    <property type="entry name" value="ENDORIBONUCLEASE MAZF-RELATED"/>
    <property type="match status" value="1"/>
</dbReference>
<comment type="caution">
    <text evidence="3">The sequence shown here is derived from an EMBL/GenBank/DDBJ whole genome shotgun (WGS) entry which is preliminary data.</text>
</comment>
<protein>
    <submittedName>
        <fullName evidence="3">Type II toxin-antitoxin system PemK/MazF family toxin</fullName>
    </submittedName>
</protein>
<evidence type="ECO:0000313" key="3">
    <source>
        <dbReference type="EMBL" id="MBD7894391.1"/>
    </source>
</evidence>
<keyword evidence="2" id="KW-1277">Toxin-antitoxin system</keyword>
<proteinExistence type="inferred from homology"/>
<evidence type="ECO:0000256" key="1">
    <source>
        <dbReference type="ARBA" id="ARBA00007521"/>
    </source>
</evidence>
<gene>
    <name evidence="3" type="ORF">H9564_01370</name>
</gene>